<keyword evidence="12 19" id="KW-0408">Iron</keyword>
<dbReference type="GO" id="GO:0071932">
    <property type="term" value="P:replication fork reversal"/>
    <property type="evidence" value="ECO:0007669"/>
    <property type="project" value="TreeGrafter"/>
</dbReference>
<evidence type="ECO:0000259" key="22">
    <source>
        <dbReference type="Pfam" id="PF13086"/>
    </source>
</evidence>
<dbReference type="EC" id="3.6.4.12" evidence="19"/>
<keyword evidence="19" id="KW-0158">Chromosome</keyword>
<dbReference type="GO" id="GO:0046872">
    <property type="term" value="F:metal ion binding"/>
    <property type="evidence" value="ECO:0007669"/>
    <property type="project" value="UniProtKB-UniRule"/>
</dbReference>
<feature type="domain" description="DNA2/NAM7 helicase helicase" evidence="22">
    <location>
        <begin position="1340"/>
        <end position="1400"/>
    </location>
</feature>
<dbReference type="GO" id="GO:0006281">
    <property type="term" value="P:DNA repair"/>
    <property type="evidence" value="ECO:0007669"/>
    <property type="project" value="UniProtKB-KW"/>
</dbReference>
<dbReference type="Pfam" id="PF13086">
    <property type="entry name" value="AAA_11"/>
    <property type="match status" value="2"/>
</dbReference>
<evidence type="ECO:0000256" key="14">
    <source>
        <dbReference type="ARBA" id="ARBA00023125"/>
    </source>
</evidence>
<dbReference type="InterPro" id="IPR047187">
    <property type="entry name" value="SF1_C_Upf1"/>
</dbReference>
<dbReference type="Pfam" id="PF08696">
    <property type="entry name" value="Dna2"/>
    <property type="match status" value="1"/>
</dbReference>
<keyword evidence="13 19" id="KW-0411">Iron-sulfur</keyword>
<keyword evidence="17 19" id="KW-0511">Multifunctional enzyme</keyword>
<evidence type="ECO:0000256" key="17">
    <source>
        <dbReference type="ARBA" id="ARBA00023268"/>
    </source>
</evidence>
<evidence type="ECO:0000259" key="21">
    <source>
        <dbReference type="Pfam" id="PF08696"/>
    </source>
</evidence>
<keyword evidence="6 19" id="KW-0479">Metal-binding</keyword>
<feature type="compositionally biased region" description="Polar residues" evidence="20">
    <location>
        <begin position="348"/>
        <end position="374"/>
    </location>
</feature>
<feature type="compositionally biased region" description="Basic residues" evidence="20">
    <location>
        <begin position="163"/>
        <end position="172"/>
    </location>
</feature>
<dbReference type="InterPro" id="IPR041679">
    <property type="entry name" value="DNA2/NAM7-like_C"/>
</dbReference>
<feature type="domain" description="DNA replication factor Dna2 N-terminal" evidence="21">
    <location>
        <begin position="609"/>
        <end position="820"/>
    </location>
</feature>
<keyword evidence="3 19" id="KW-0004">4Fe-4S</keyword>
<dbReference type="GO" id="GO:0005694">
    <property type="term" value="C:chromosome"/>
    <property type="evidence" value="ECO:0007669"/>
    <property type="project" value="UniProtKB-SubCell"/>
</dbReference>
<dbReference type="Pfam" id="PF13087">
    <property type="entry name" value="AAA_12"/>
    <property type="match status" value="1"/>
</dbReference>
<dbReference type="InterPro" id="IPR045055">
    <property type="entry name" value="DNA2/NAM7-like"/>
</dbReference>
<keyword evidence="15 19" id="KW-0234">DNA repair</keyword>
<sequence>MAARTKGFFDSDVKSKPKHGQWNRQNYNRPALSEAPTNVAPPKPPIPATAQAKSKLKAFQFTGETTTTTARDGSGGLETDRGRLSGVQSAASSHHSRDTDSHTNNTPQLPHANTFPCTPGTRLPLEDLIGDCDKPTVTEPVYKSPEEQIGWIPNSSSDLLTPNRRRKRKRAKSSSPSCPDTGSQSGATTFLDKSGMSAMKTPAADPAADLWQRYANGKQSGDGLLKLPEISSLLFQGSPRPIETPVKGGGLRRWVSTGNDWPSSKNKKRCTNGRASINVWQDQTAVESGGKSKVATMVQRIQESLASQRLEQEKEQNTTPDVPIVEAPSSSSTASGLGVQNAEVTAVESPSVQAQQPANRTSLPPRQSTIQPRVQESRQKPYIPLMRMTQSGGVSAEPSGMMGDPLHPSSTRLHLQSKAPLPAFKRPTITRPPSLPKVPQVVAPPKSLPIGVEVDEFDDAFDLTADDLDELLSQQPLHQRSLYEIPEYTGSIPVASKRDTTAGHDAQRTMIINDEDEFGDDGLDEDSFVRAEFSATQAMKRISPRKRSPREYLSPRKYAKSHSQTYSQFVNNAPQLQRYVVKRVVEGEYTNDRGLRREEKILIADHEFTKRTTAITLRDSWAGTPISPGTIVHIAPLKTISTDLPSSSPPGQLTISDADSSPMLIVHPDHLLSATTIADSFDCVRKAVLQDRIKATSEGNKAMVYGKILHEIFQQALSANQWDKGFLDNLVRTTVESNVEGLWELGMQDTNMAIEEVSAKMAELGAWAGVFVRPFPGPSALVDDRHGEKAQLSVSKLIAIEEHIHSPLYGLKGNIDATVQTTSATGAHHVYPFEVKTGKTTQSAAHQAQTALYTLLLADRYDVPVEAGVLYYLESSTMGRIKPPIREIRQMVQQRNRVAGEIFSARHPAKPEEADGTIETEVRDIEDSGLPAVLKNPFKCGRCYAQEACFTFHALAENGTADSAGMIEDKRKDHSLIWKEAVGHLVGQAAEKDGKSGVLKTWFKKWERLLTFEEGDQARWRKELWTLGSEEREARGRCFGGMVLKQDLTEEEVGGVEGSGAGRINRYRYVLKRGKGWSGKGKKSFAEGSQITLGEPIVVSSEKGQWALANGYVVALTRDEVMVAVDRRLGRARERLSGFDEEHNQVFRGTMTVGGSGSEKSDSEEADELLYRLDKDEFSNGLANVRNNLVTLMSSDPLPTKLRDLMVFNTTPTFTPVVPTQTFQPTQLGEMNDDQRAAVSKVLSAQDYALILGMPGTGKTTTIAHIIRALLAEGKSILLTSFTHTAVDNILLKIRDIAPKDSILRLGVPAKINPQVQEFCRLASTPRKSMDEIEEAYILTRIVATTCMGTNHALFHRRKFDVCIVDEASQITLPTILGPLLHARKFVLVGDHYQLPPLVQNQHALKGGLDVSLFRLLTENHPNAVAALARQYRMCEDIMSLSNTLIYSGRLSCGNEHVAKHVLQIPNPDETLLSTSWLKRATHPDTRVLFANTDSLGSMAREVLSAPSSNLTNPLEAHLLLTLTTSLLSQGVPPTSIGIITLYRSQLALIRHIFSAAAIPSEVEVDSADRFQGRDKDVVIISWVRSNEKGEVGELLRDWRRVNVAVTRGRGKVVMVGSKGTLGKGNGGEVVRGLVETCWGKGWGVDLGREDVLGYGELDVVQAGLVEEEGKVRREVLAPSSSAANRTPGMSKIVKAKGGSKANSPVKNGGGKTPSKAHRNGLKSPIKRISGRASQNGAGGGSRAKKLKEQLAIEIFEDLTGDEF</sequence>
<evidence type="ECO:0000256" key="3">
    <source>
        <dbReference type="ARBA" id="ARBA00022485"/>
    </source>
</evidence>
<dbReference type="Proteomes" id="UP000245764">
    <property type="component" value="Chromosome 1"/>
</dbReference>
<feature type="region of interest" description="Disordered" evidence="20">
    <location>
        <begin position="148"/>
        <end position="190"/>
    </location>
</feature>
<gene>
    <name evidence="24" type="ORF">ZT1E4_G1871</name>
</gene>
<evidence type="ECO:0000256" key="2">
    <source>
        <dbReference type="ARBA" id="ARBA00007913"/>
    </source>
</evidence>
<comment type="similarity">
    <text evidence="2 19">Belongs to the DNA2/NAM7 helicase family.</text>
</comment>
<evidence type="ECO:0000313" key="25">
    <source>
        <dbReference type="Proteomes" id="UP000245764"/>
    </source>
</evidence>
<evidence type="ECO:0000256" key="6">
    <source>
        <dbReference type="ARBA" id="ARBA00022723"/>
    </source>
</evidence>
<keyword evidence="7 19" id="KW-0547">Nucleotide-binding</keyword>
<keyword evidence="5 19" id="KW-0540">Nuclease</keyword>
<evidence type="ECO:0000256" key="10">
    <source>
        <dbReference type="ARBA" id="ARBA00022806"/>
    </source>
</evidence>
<keyword evidence="8 19" id="KW-0227">DNA damage</keyword>
<evidence type="ECO:0000256" key="1">
    <source>
        <dbReference type="ARBA" id="ARBA00001966"/>
    </source>
</evidence>
<keyword evidence="16 19" id="KW-0539">Nucleus</keyword>
<evidence type="ECO:0000256" key="20">
    <source>
        <dbReference type="SAM" id="MobiDB-lite"/>
    </source>
</evidence>
<comment type="function">
    <text evidence="19">Key enzyme involved in DNA replication and DNA repair. Involved in Okazaki fragments processing by cleaving long flaps that escape FEN1: flaps that are longer than 27 nucleotides are coated by replication protein A complex (RPA), leading to recruit DNA2 which cleaves the flap until it is too short to bind RPA and becomes a substrate for FEN1. Also involved in 5'-end resection of DNA during double-strand break (DSB) repair by mediating the cleavage of 5'-ssDNA.</text>
</comment>
<keyword evidence="10 19" id="KW-0347">Helicase</keyword>
<dbReference type="FunFam" id="3.40.50.300:FF:001170">
    <property type="entry name" value="DNA replication helicase Dna2"/>
    <property type="match status" value="1"/>
</dbReference>
<evidence type="ECO:0000256" key="9">
    <source>
        <dbReference type="ARBA" id="ARBA00022801"/>
    </source>
</evidence>
<dbReference type="Gene3D" id="3.90.320.10">
    <property type="match status" value="1"/>
</dbReference>
<feature type="compositionally biased region" description="Basic residues" evidence="20">
    <location>
        <begin position="1715"/>
        <end position="1730"/>
    </location>
</feature>
<dbReference type="GO" id="GO:0017108">
    <property type="term" value="F:5'-flap endonuclease activity"/>
    <property type="evidence" value="ECO:0007669"/>
    <property type="project" value="UniProtKB-UniRule"/>
</dbReference>
<feature type="region of interest" description="Disordered" evidence="20">
    <location>
        <begin position="244"/>
        <end position="270"/>
    </location>
</feature>
<feature type="region of interest" description="Disordered" evidence="20">
    <location>
        <begin position="1696"/>
        <end position="1744"/>
    </location>
</feature>
<dbReference type="GO" id="GO:0005524">
    <property type="term" value="F:ATP binding"/>
    <property type="evidence" value="ECO:0007669"/>
    <property type="project" value="UniProtKB-UniRule"/>
</dbReference>
<evidence type="ECO:0000256" key="11">
    <source>
        <dbReference type="ARBA" id="ARBA00022840"/>
    </source>
</evidence>
<evidence type="ECO:0000256" key="13">
    <source>
        <dbReference type="ARBA" id="ARBA00023014"/>
    </source>
</evidence>
<dbReference type="GO" id="GO:0005634">
    <property type="term" value="C:nucleus"/>
    <property type="evidence" value="ECO:0007669"/>
    <property type="project" value="UniProtKB-SubCell"/>
</dbReference>
<dbReference type="InterPro" id="IPR041677">
    <property type="entry name" value="DNA2/NAM7_AAA_11"/>
</dbReference>
<proteinExistence type="inferred from homology"/>
<keyword evidence="14 19" id="KW-0238">DNA-binding</keyword>
<feature type="region of interest" description="Disordered" evidence="20">
    <location>
        <begin position="1"/>
        <end position="118"/>
    </location>
</feature>
<dbReference type="InterPro" id="IPR027417">
    <property type="entry name" value="P-loop_NTPase"/>
</dbReference>
<evidence type="ECO:0000256" key="15">
    <source>
        <dbReference type="ARBA" id="ARBA00023204"/>
    </source>
</evidence>
<evidence type="ECO:0000259" key="23">
    <source>
        <dbReference type="Pfam" id="PF13087"/>
    </source>
</evidence>
<evidence type="ECO:0000313" key="24">
    <source>
        <dbReference type="EMBL" id="SMR43093.1"/>
    </source>
</evidence>
<dbReference type="GO" id="GO:0005737">
    <property type="term" value="C:cytoplasm"/>
    <property type="evidence" value="ECO:0007669"/>
    <property type="project" value="TreeGrafter"/>
</dbReference>
<protein>
    <recommendedName>
        <fullName evidence="19">DNA replication ATP-dependent helicase/nuclease</fullName>
        <ecNumber evidence="19">3.1.-.-</ecNumber>
        <ecNumber evidence="19">3.6.4.12</ecNumber>
    </recommendedName>
</protein>
<evidence type="ECO:0000256" key="8">
    <source>
        <dbReference type="ARBA" id="ARBA00022763"/>
    </source>
</evidence>
<feature type="domain" description="DNA2/NAM7 helicase-like C-terminal" evidence="23">
    <location>
        <begin position="1409"/>
        <end position="1619"/>
    </location>
</feature>
<dbReference type="EMBL" id="LT854253">
    <property type="protein sequence ID" value="SMR43093.1"/>
    <property type="molecule type" value="Genomic_DNA"/>
</dbReference>
<dbReference type="GO" id="GO:0016887">
    <property type="term" value="F:ATP hydrolysis activity"/>
    <property type="evidence" value="ECO:0007669"/>
    <property type="project" value="RHEA"/>
</dbReference>
<dbReference type="InterPro" id="IPR026851">
    <property type="entry name" value="Dna2/JHS1_DEXXQ-box"/>
</dbReference>
<dbReference type="EC" id="3.1.-.-" evidence="19"/>
<feature type="domain" description="DNA2/NAM7 helicase helicase" evidence="22">
    <location>
        <begin position="1231"/>
        <end position="1321"/>
    </location>
</feature>
<dbReference type="CDD" id="cd22318">
    <property type="entry name" value="DNA2_N-like"/>
    <property type="match status" value="1"/>
</dbReference>
<keyword evidence="11 19" id="KW-0067">ATP-binding</keyword>
<dbReference type="CDD" id="cd18808">
    <property type="entry name" value="SF1_C_Upf1"/>
    <property type="match status" value="1"/>
</dbReference>
<evidence type="ECO:0000256" key="5">
    <source>
        <dbReference type="ARBA" id="ARBA00022722"/>
    </source>
</evidence>
<feature type="region of interest" description="Disordered" evidence="20">
    <location>
        <begin position="309"/>
        <end position="379"/>
    </location>
</feature>
<dbReference type="GO" id="GO:0003677">
    <property type="term" value="F:DNA binding"/>
    <property type="evidence" value="ECO:0007669"/>
    <property type="project" value="UniProtKB-UniRule"/>
</dbReference>
<keyword evidence="9 19" id="KW-0378">Hydrolase</keyword>
<dbReference type="InterPro" id="IPR011604">
    <property type="entry name" value="PDDEXK-like_dom_sf"/>
</dbReference>
<evidence type="ECO:0000256" key="16">
    <source>
        <dbReference type="ARBA" id="ARBA00023242"/>
    </source>
</evidence>
<name>A0A2H1FP23_ZYMTR</name>
<reference evidence="25" key="1">
    <citation type="submission" date="2017-05" db="EMBL/GenBank/DDBJ databases">
        <authorList>
            <person name="Song R."/>
            <person name="Chenine A.L."/>
            <person name="Ruprecht R.M."/>
        </authorList>
    </citation>
    <scope>NUCLEOTIDE SEQUENCE [LARGE SCALE GENOMIC DNA]</scope>
</reference>
<dbReference type="InterPro" id="IPR014808">
    <property type="entry name" value="DNA_replication_fac_Dna2_N"/>
</dbReference>
<evidence type="ECO:0000256" key="7">
    <source>
        <dbReference type="ARBA" id="ARBA00022741"/>
    </source>
</evidence>
<keyword evidence="4 19" id="KW-0235">DNA replication</keyword>
<dbReference type="PANTHER" id="PTHR10887">
    <property type="entry name" value="DNA2/NAM7 HELICASE FAMILY"/>
    <property type="match status" value="1"/>
</dbReference>
<comment type="cofactor">
    <cofactor evidence="1">
        <name>[4Fe-4S] cluster</name>
        <dbReference type="ChEBI" id="CHEBI:49883"/>
    </cofactor>
</comment>
<dbReference type="GO" id="GO:0051539">
    <property type="term" value="F:4 iron, 4 sulfur cluster binding"/>
    <property type="evidence" value="ECO:0007669"/>
    <property type="project" value="UniProtKB-UniRule"/>
</dbReference>
<dbReference type="GO" id="GO:0033567">
    <property type="term" value="P:DNA replication, Okazaki fragment processing"/>
    <property type="evidence" value="ECO:0007669"/>
    <property type="project" value="UniProtKB-UniRule"/>
</dbReference>
<dbReference type="GO" id="GO:0017116">
    <property type="term" value="F:single-stranded DNA helicase activity"/>
    <property type="evidence" value="ECO:0007669"/>
    <property type="project" value="UniProtKB-UniRule"/>
</dbReference>
<feature type="compositionally biased region" description="Polar residues" evidence="20">
    <location>
        <begin position="176"/>
        <end position="188"/>
    </location>
</feature>
<accession>A0A2H1FP23</accession>
<evidence type="ECO:0000256" key="12">
    <source>
        <dbReference type="ARBA" id="ARBA00023004"/>
    </source>
</evidence>
<dbReference type="PANTHER" id="PTHR10887:SF433">
    <property type="entry name" value="DNA REPLICATION ATP-DEPENDENT HELICASE_NUCLEASE DNA2"/>
    <property type="match status" value="1"/>
</dbReference>
<comment type="catalytic activity">
    <reaction evidence="18 19">
        <text>ATP + H2O = ADP + phosphate + H(+)</text>
        <dbReference type="Rhea" id="RHEA:13065"/>
        <dbReference type="ChEBI" id="CHEBI:15377"/>
        <dbReference type="ChEBI" id="CHEBI:15378"/>
        <dbReference type="ChEBI" id="CHEBI:30616"/>
        <dbReference type="ChEBI" id="CHEBI:43474"/>
        <dbReference type="ChEBI" id="CHEBI:456216"/>
        <dbReference type="EC" id="3.6.4.12"/>
    </reaction>
</comment>
<evidence type="ECO:0000256" key="18">
    <source>
        <dbReference type="ARBA" id="ARBA00047995"/>
    </source>
</evidence>
<evidence type="ECO:0000256" key="19">
    <source>
        <dbReference type="RuleBase" id="RU367041"/>
    </source>
</evidence>
<dbReference type="SUPFAM" id="SSF52540">
    <property type="entry name" value="P-loop containing nucleoside triphosphate hydrolases"/>
    <property type="match status" value="1"/>
</dbReference>
<dbReference type="Gene3D" id="3.40.50.300">
    <property type="entry name" value="P-loop containing nucleotide triphosphate hydrolases"/>
    <property type="match status" value="2"/>
</dbReference>
<comment type="subcellular location">
    <subcellularLocation>
        <location evidence="19">Nucleus</location>
    </subcellularLocation>
    <subcellularLocation>
        <location evidence="19">Chromosome</location>
    </subcellularLocation>
</comment>
<organism evidence="24 25">
    <name type="scientific">Zymoseptoria tritici ST99CH_1E4</name>
    <dbReference type="NCBI Taxonomy" id="1276532"/>
    <lineage>
        <taxon>Eukaryota</taxon>
        <taxon>Fungi</taxon>
        <taxon>Dikarya</taxon>
        <taxon>Ascomycota</taxon>
        <taxon>Pezizomycotina</taxon>
        <taxon>Dothideomycetes</taxon>
        <taxon>Dothideomycetidae</taxon>
        <taxon>Mycosphaerellales</taxon>
        <taxon>Mycosphaerellaceae</taxon>
        <taxon>Zymoseptoria</taxon>
    </lineage>
</organism>
<dbReference type="CDD" id="cd18041">
    <property type="entry name" value="DEXXQc_DNA2"/>
    <property type="match status" value="1"/>
</dbReference>
<evidence type="ECO:0000256" key="4">
    <source>
        <dbReference type="ARBA" id="ARBA00022705"/>
    </source>
</evidence>